<evidence type="ECO:0000313" key="1">
    <source>
        <dbReference type="EMBL" id="GAT42350.1"/>
    </source>
</evidence>
<gene>
    <name evidence="1" type="ORF">MCHLO_00065</name>
</gene>
<sequence>MFQGGWSSFRSWVRWNGAEPPAGEYSYVLVILYRNKAQFPSAPFAPRRSPGIASAACYPADIKAARSSHFLHPSLPPAFLLRPSNPPSVGTDLVVVVTQSRLLGPGFSSSAPLGRVGALAVYKSPSSVVTTFSDTAPAHLRDPRIRIRACLRALQRTNSRSSASAQFPYKRVSRSSSTLQADQPLILLLKDLSARPPVGVGASLEHGVARPNAGCGTTNVAAGMCGVDRIRQDWPLNSPTLLLTSKSRRLARFSASAVRHEYDEVDATWTVKTWSALIGVVLGLWEMLGGENEASRRCCSARIGRRIPAGLVVDLADGGVVGPRAVVVEQQYVARRGLDGCWEGSSSLGYWNCESVEGSSLSGRIAVGWVGHDGAGAARDRPCSRPSSCRGGRWHYTTSRRSVPNSEIRAVDAWVAGARAGFGEQNETDGGSSWERVRVVAGAVGGGWPSNRLPRGYRFGDIRPVVEGYEDAARRELGQTGRAEFGRWKALRKRIRSAPRVWRSAGRIGHGRRVW</sequence>
<accession>A0ABQ0KTZ7</accession>
<organism evidence="1 2">
    <name type="scientific">Mycena chlorophos</name>
    <name type="common">Agaric fungus</name>
    <name type="synonym">Agaricus chlorophos</name>
    <dbReference type="NCBI Taxonomy" id="658473"/>
    <lineage>
        <taxon>Eukaryota</taxon>
        <taxon>Fungi</taxon>
        <taxon>Dikarya</taxon>
        <taxon>Basidiomycota</taxon>
        <taxon>Agaricomycotina</taxon>
        <taxon>Agaricomycetes</taxon>
        <taxon>Agaricomycetidae</taxon>
        <taxon>Agaricales</taxon>
        <taxon>Marasmiineae</taxon>
        <taxon>Mycenaceae</taxon>
        <taxon>Mycena</taxon>
    </lineage>
</organism>
<protein>
    <submittedName>
        <fullName evidence="1">Uncharacterized protein</fullName>
    </submittedName>
</protein>
<evidence type="ECO:0000313" key="2">
    <source>
        <dbReference type="Proteomes" id="UP000815677"/>
    </source>
</evidence>
<proteinExistence type="predicted"/>
<dbReference type="EMBL" id="DF837770">
    <property type="protein sequence ID" value="GAT42350.1"/>
    <property type="molecule type" value="Genomic_DNA"/>
</dbReference>
<reference evidence="1" key="1">
    <citation type="submission" date="2014-09" db="EMBL/GenBank/DDBJ databases">
        <title>Genome sequence of the luminous mushroom Mycena chlorophos for searching fungal bioluminescence genes.</title>
        <authorList>
            <person name="Tanaka Y."/>
            <person name="Kasuga D."/>
            <person name="Oba Y."/>
            <person name="Hase S."/>
            <person name="Sato K."/>
            <person name="Oba Y."/>
            <person name="Sakakibara Y."/>
        </authorList>
    </citation>
    <scope>NUCLEOTIDE SEQUENCE</scope>
</reference>
<keyword evidence="2" id="KW-1185">Reference proteome</keyword>
<name>A0ABQ0KTZ7_MYCCL</name>
<dbReference type="Proteomes" id="UP000815677">
    <property type="component" value="Unassembled WGS sequence"/>
</dbReference>